<organism evidence="4 5">
    <name type="scientific">Candidatus Pseudobacter hemicellulosilyticus</name>
    <dbReference type="NCBI Taxonomy" id="3121375"/>
    <lineage>
        <taxon>Bacteria</taxon>
        <taxon>Pseudomonadati</taxon>
        <taxon>Bacteroidota</taxon>
        <taxon>Chitinophagia</taxon>
        <taxon>Chitinophagales</taxon>
        <taxon>Chitinophagaceae</taxon>
        <taxon>Pseudobacter</taxon>
    </lineage>
</organism>
<dbReference type="InterPro" id="IPR032509">
    <property type="entry name" value="DUF4973"/>
</dbReference>
<sequence length="333" mass="38297">MKSFQKYIMIAALGVLFSACTAEWEQELYIQMVSFKTKLNSEGVAPVYLRYNKNGEVIYNLPVIVSGSQPNDADKYVKIEVDNDTLGIYNKEKYQHRTDLYFKQLSAQFFELPSPTCFIPKGSNTENYPVKFKFDNLDLVERYVLPLTIKEDPSYITNTRKGWRKALLNVIPFNDYSGNYSATSMNAYFDGQTTNPLVSSTRTAWVVDEKSVFFYAGVTEERSESRGEYKIVMEFLEPVKEGSGDKVGALNVYATNDAINFEMLGQPTYKITETVDPTKKYLVKQYCTVNLRYKYDDITTMPGTPVRYRAEGTMTMERQRNILVPDEDQAIEW</sequence>
<dbReference type="AlphaFoldDB" id="A0AAJ6BGQ7"/>
<evidence type="ECO:0000259" key="2">
    <source>
        <dbReference type="Pfam" id="PF14274"/>
    </source>
</evidence>
<feature type="signal peptide" evidence="1">
    <location>
        <begin position="1"/>
        <end position="22"/>
    </location>
</feature>
<keyword evidence="1" id="KW-0732">Signal</keyword>
<name>A0AAJ6BGQ7_9BACT</name>
<reference evidence="4" key="1">
    <citation type="submission" date="2023-03" db="EMBL/GenBank/DDBJ databases">
        <title>Andean soil-derived lignocellulolytic bacterial consortium as a source of novel taxa and putative plastic-active enzymes.</title>
        <authorList>
            <person name="Diaz-Garcia L."/>
            <person name="Chuvochina M."/>
            <person name="Feuerriegel G."/>
            <person name="Bunk B."/>
            <person name="Sproer C."/>
            <person name="Streit W.R."/>
            <person name="Rodriguez L.M."/>
            <person name="Overmann J."/>
            <person name="Jimenez D.J."/>
        </authorList>
    </citation>
    <scope>NUCLEOTIDE SEQUENCE</scope>
    <source>
        <strain evidence="4">MAG 7</strain>
    </source>
</reference>
<evidence type="ECO:0000256" key="1">
    <source>
        <dbReference type="SAM" id="SignalP"/>
    </source>
</evidence>
<dbReference type="PROSITE" id="PS51257">
    <property type="entry name" value="PROKAR_LIPOPROTEIN"/>
    <property type="match status" value="1"/>
</dbReference>
<dbReference type="Gene3D" id="2.60.40.1740">
    <property type="entry name" value="hypothetical protein (bacova_03559)"/>
    <property type="match status" value="1"/>
</dbReference>
<dbReference type="InterPro" id="IPR025371">
    <property type="entry name" value="BT_3044-like_C"/>
</dbReference>
<dbReference type="Proteomes" id="UP001220610">
    <property type="component" value="Chromosome"/>
</dbReference>
<proteinExistence type="predicted"/>
<evidence type="ECO:0000259" key="3">
    <source>
        <dbReference type="Pfam" id="PF16343"/>
    </source>
</evidence>
<feature type="chain" id="PRO_5042595258" evidence="1">
    <location>
        <begin position="23"/>
        <end position="333"/>
    </location>
</feature>
<dbReference type="Pfam" id="PF16343">
    <property type="entry name" value="DUF4973"/>
    <property type="match status" value="1"/>
</dbReference>
<dbReference type="EMBL" id="CP119311">
    <property type="protein sequence ID" value="WEK34999.1"/>
    <property type="molecule type" value="Genomic_DNA"/>
</dbReference>
<protein>
    <submittedName>
        <fullName evidence="4">DUF4973 domain-containing protein</fullName>
    </submittedName>
</protein>
<evidence type="ECO:0000313" key="5">
    <source>
        <dbReference type="Proteomes" id="UP001220610"/>
    </source>
</evidence>
<feature type="domain" description="DUF4973" evidence="3">
    <location>
        <begin position="24"/>
        <end position="153"/>
    </location>
</feature>
<dbReference type="Gene3D" id="2.40.128.440">
    <property type="entry name" value="Uncharacterised protein PF14274, DUF4361"/>
    <property type="match status" value="1"/>
</dbReference>
<feature type="domain" description="BT-3044-like C-terminal" evidence="2">
    <location>
        <begin position="164"/>
        <end position="315"/>
    </location>
</feature>
<accession>A0AAJ6BGQ7</accession>
<evidence type="ECO:0000313" key="4">
    <source>
        <dbReference type="EMBL" id="WEK34999.1"/>
    </source>
</evidence>
<gene>
    <name evidence="4" type="ORF">P0Y53_21130</name>
</gene>
<dbReference type="Pfam" id="PF14274">
    <property type="entry name" value="BT_3044-like_C"/>
    <property type="match status" value="1"/>
</dbReference>